<evidence type="ECO:0000256" key="1">
    <source>
        <dbReference type="SAM" id="MobiDB-lite"/>
    </source>
</evidence>
<evidence type="ECO:0000259" key="2">
    <source>
        <dbReference type="Pfam" id="PF03732"/>
    </source>
</evidence>
<dbReference type="EMBL" id="JAAIUW010000003">
    <property type="protein sequence ID" value="KAF7837570.1"/>
    <property type="molecule type" value="Genomic_DNA"/>
</dbReference>
<dbReference type="Pfam" id="PF03732">
    <property type="entry name" value="Retrotrans_gag"/>
    <property type="match status" value="1"/>
</dbReference>
<organism evidence="3 4">
    <name type="scientific">Senna tora</name>
    <dbReference type="NCBI Taxonomy" id="362788"/>
    <lineage>
        <taxon>Eukaryota</taxon>
        <taxon>Viridiplantae</taxon>
        <taxon>Streptophyta</taxon>
        <taxon>Embryophyta</taxon>
        <taxon>Tracheophyta</taxon>
        <taxon>Spermatophyta</taxon>
        <taxon>Magnoliopsida</taxon>
        <taxon>eudicotyledons</taxon>
        <taxon>Gunneridae</taxon>
        <taxon>Pentapetalae</taxon>
        <taxon>rosids</taxon>
        <taxon>fabids</taxon>
        <taxon>Fabales</taxon>
        <taxon>Fabaceae</taxon>
        <taxon>Caesalpinioideae</taxon>
        <taxon>Cassia clade</taxon>
        <taxon>Senna</taxon>
    </lineage>
</organism>
<evidence type="ECO:0000313" key="4">
    <source>
        <dbReference type="Proteomes" id="UP000634136"/>
    </source>
</evidence>
<evidence type="ECO:0000313" key="3">
    <source>
        <dbReference type="EMBL" id="KAF7837570.1"/>
    </source>
</evidence>
<dbReference type="Proteomes" id="UP000634136">
    <property type="component" value="Unassembled WGS sequence"/>
</dbReference>
<feature type="compositionally biased region" description="Low complexity" evidence="1">
    <location>
        <begin position="28"/>
        <end position="44"/>
    </location>
</feature>
<dbReference type="AlphaFoldDB" id="A0A835CEF2"/>
<feature type="domain" description="Retrotransposon gag" evidence="2">
    <location>
        <begin position="136"/>
        <end position="229"/>
    </location>
</feature>
<protein>
    <recommendedName>
        <fullName evidence="2">Retrotransposon gag domain-containing protein</fullName>
    </recommendedName>
</protein>
<keyword evidence="4" id="KW-1185">Reference proteome</keyword>
<dbReference type="PANTHER" id="PTHR33223">
    <property type="entry name" value="CCHC-TYPE DOMAIN-CONTAINING PROTEIN"/>
    <property type="match status" value="1"/>
</dbReference>
<dbReference type="PANTHER" id="PTHR33223:SF11">
    <property type="entry name" value="ELEMENT PROTEIN, PUTATIVE-RELATED"/>
    <property type="match status" value="1"/>
</dbReference>
<proteinExistence type="predicted"/>
<comment type="caution">
    <text evidence="3">The sequence shown here is derived from an EMBL/GenBank/DDBJ whole genome shotgun (WGS) entry which is preliminary data.</text>
</comment>
<reference evidence="3" key="1">
    <citation type="submission" date="2020-09" db="EMBL/GenBank/DDBJ databases">
        <title>Genome-Enabled Discovery of Anthraquinone Biosynthesis in Senna tora.</title>
        <authorList>
            <person name="Kang S.-H."/>
            <person name="Pandey R.P."/>
            <person name="Lee C.-M."/>
            <person name="Sim J.-S."/>
            <person name="Jeong J.-T."/>
            <person name="Choi B.-S."/>
            <person name="Jung M."/>
            <person name="Ginzburg D."/>
            <person name="Zhao K."/>
            <person name="Won S.Y."/>
            <person name="Oh T.-J."/>
            <person name="Yu Y."/>
            <person name="Kim N.-H."/>
            <person name="Lee O.R."/>
            <person name="Lee T.-H."/>
            <person name="Bashyal P."/>
            <person name="Kim T.-S."/>
            <person name="Lee W.-H."/>
            <person name="Kawkins C."/>
            <person name="Kim C.-K."/>
            <person name="Kim J.S."/>
            <person name="Ahn B.O."/>
            <person name="Rhee S.Y."/>
            <person name="Sohng J.K."/>
        </authorList>
    </citation>
    <scope>NUCLEOTIDE SEQUENCE</scope>
    <source>
        <tissue evidence="3">Leaf</tissue>
    </source>
</reference>
<name>A0A835CEF2_9FABA</name>
<gene>
    <name evidence="3" type="ORF">G2W53_006052</name>
</gene>
<feature type="region of interest" description="Disordered" evidence="1">
    <location>
        <begin position="1"/>
        <end position="58"/>
    </location>
</feature>
<accession>A0A835CEF2</accession>
<dbReference type="InterPro" id="IPR005162">
    <property type="entry name" value="Retrotrans_gag_dom"/>
</dbReference>
<sequence>MPRGKKKKRVVEASPPPVRGRKRRGRAISHSPVRSPISPSSPESIHSEEAEMAEQNNRNVSDYATTKLDGLQHSIRRPSIQANNFEIKPATIQLLQANGQFGGSPIEDPNNHILNFLEICDTFKHNGVSDDAIRLRLFPFSLRDKAKVWLQSLPEGSITTWEELAQQFLTKYFPPGKTAKMRNDITSFVLLDNESLYEAWERFKELLRKCPHHGLPKWLQVQTFYNGLSSEIRTSIDAAAGGALMSKPVDAAYTLLETMSSNNHQWHSDRHVHARVAGVQDSDMFASLSSQIAALTKDVKSLGIQGAVKAVSPFVQASRALPPPAEKKSSLEEMMMSYMSKNDALMQSQNAMADRSIAYPRGIIENVLVKVDKLILPADFIVLDYEEDKNVPIILGRPFLATGRTIIDVQKGELTMRVQDQEVKFNVFKAMKLPGETEECFHVNVVDNVVDCSVQDDELKYHPIDPSGVFKYPYAEACDVDFVGCAKILETPPWKIRAPPWCHKPSPSYSREQDWTFMQRANVVAKQGPNAQRVKLPGFKETQWSIKRRIRMAYLEAQTQHLTACNGVIHQNFREFVKYTNGDKLDPHYQDLPPPPEH</sequence>
<dbReference type="InterPro" id="IPR021109">
    <property type="entry name" value="Peptidase_aspartic_dom_sf"/>
</dbReference>
<dbReference type="Gene3D" id="2.40.70.10">
    <property type="entry name" value="Acid Proteases"/>
    <property type="match status" value="1"/>
</dbReference>
<dbReference type="OrthoDB" id="1923650at2759"/>